<reference evidence="2 3" key="1">
    <citation type="journal article" date="2016" name="Nat. Commun.">
        <title>Thousands of microbial genomes shed light on interconnected biogeochemical processes in an aquifer system.</title>
        <authorList>
            <person name="Anantharaman K."/>
            <person name="Brown C.T."/>
            <person name="Hug L.A."/>
            <person name="Sharon I."/>
            <person name="Castelle C.J."/>
            <person name="Probst A.J."/>
            <person name="Thomas B.C."/>
            <person name="Singh A."/>
            <person name="Wilkins M.J."/>
            <person name="Karaoz U."/>
            <person name="Brodie E.L."/>
            <person name="Williams K.H."/>
            <person name="Hubbard S.S."/>
            <person name="Banfield J.F."/>
        </authorList>
    </citation>
    <scope>NUCLEOTIDE SEQUENCE [LARGE SCALE GENOMIC DNA]</scope>
</reference>
<dbReference type="Proteomes" id="UP000176421">
    <property type="component" value="Unassembled WGS sequence"/>
</dbReference>
<protein>
    <recommendedName>
        <fullName evidence="1">PD-(D/E)XK endonuclease-like domain-containing protein</fullName>
    </recommendedName>
</protein>
<dbReference type="Gene3D" id="3.90.320.10">
    <property type="match status" value="1"/>
</dbReference>
<gene>
    <name evidence="2" type="ORF">A3D35_00540</name>
</gene>
<evidence type="ECO:0000259" key="1">
    <source>
        <dbReference type="Pfam" id="PF12705"/>
    </source>
</evidence>
<proteinExistence type="predicted"/>
<sequence>MIQKRRSNLYNPESAAPFNVSRSKIDFFIECPHCFYLDRRLGISRPDIPGWSLNSAVDTLLKNEFDGFRDQKKPHALMAKYNINAIPFWHPDLHIWRDDVNRRVGALFFHKPTNLNICGIVDDIWENNDTKELHIVDYKSTSMNGEVSLDGEYKEGYKRQVEIYQWIFRKMGFKVSDIAYFVYANGLKDYGKTFNDKLEFKTTILPYRGDASWIEEKIIAIKECLDSNDIPIPNRDCKYCGYRNLIKEEYLKVQNSLI</sequence>
<dbReference type="AlphaFoldDB" id="A0A1G2HY44"/>
<organism evidence="2 3">
    <name type="scientific">Candidatus Staskawiczbacteria bacterium RIFCSPHIGHO2_02_FULL_34_9</name>
    <dbReference type="NCBI Taxonomy" id="1802206"/>
    <lineage>
        <taxon>Bacteria</taxon>
        <taxon>Candidatus Staskawicziibacteriota</taxon>
    </lineage>
</organism>
<dbReference type="Pfam" id="PF12705">
    <property type="entry name" value="PDDEXK_1"/>
    <property type="match status" value="1"/>
</dbReference>
<name>A0A1G2HY44_9BACT</name>
<dbReference type="EMBL" id="MHOS01000037">
    <property type="protein sequence ID" value="OGZ67462.1"/>
    <property type="molecule type" value="Genomic_DNA"/>
</dbReference>
<feature type="domain" description="PD-(D/E)XK endonuclease-like" evidence="1">
    <location>
        <begin position="105"/>
        <end position="244"/>
    </location>
</feature>
<evidence type="ECO:0000313" key="2">
    <source>
        <dbReference type="EMBL" id="OGZ67462.1"/>
    </source>
</evidence>
<comment type="caution">
    <text evidence="2">The sequence shown here is derived from an EMBL/GenBank/DDBJ whole genome shotgun (WGS) entry which is preliminary data.</text>
</comment>
<accession>A0A1G2HY44</accession>
<dbReference type="InterPro" id="IPR011604">
    <property type="entry name" value="PDDEXK-like_dom_sf"/>
</dbReference>
<dbReference type="STRING" id="1802206.A3D35_00540"/>
<evidence type="ECO:0000313" key="3">
    <source>
        <dbReference type="Proteomes" id="UP000176421"/>
    </source>
</evidence>
<dbReference type="InterPro" id="IPR038726">
    <property type="entry name" value="PDDEXK_AddAB-type"/>
</dbReference>